<feature type="domain" description="Pyruvate phosphate dikinase AMP/ATP-binding" evidence="8">
    <location>
        <begin position="21"/>
        <end position="330"/>
    </location>
</feature>
<dbReference type="FunFam" id="3.50.30.10:FF:000007">
    <property type="entry name" value="Phosphoenolpyruvate synthase"/>
    <property type="match status" value="1"/>
</dbReference>
<dbReference type="GO" id="GO:0005524">
    <property type="term" value="F:ATP binding"/>
    <property type="evidence" value="ECO:0007669"/>
    <property type="project" value="UniProtKB-KW"/>
</dbReference>
<dbReference type="Gene3D" id="3.30.1490.20">
    <property type="entry name" value="ATP-grasp fold, A domain"/>
    <property type="match status" value="1"/>
</dbReference>
<reference evidence="10" key="1">
    <citation type="submission" date="2018-09" db="EMBL/GenBank/DDBJ databases">
        <title>Chryseolinea sp. KIS68-18 isolated from soil.</title>
        <authorList>
            <person name="Weon H.-Y."/>
            <person name="Kwon S.-W."/>
            <person name="Lee S.A."/>
        </authorList>
    </citation>
    <scope>NUCLEOTIDE SEQUENCE [LARGE SCALE GENOMIC DNA]</scope>
    <source>
        <strain evidence="10">KIS68-18</strain>
    </source>
</reference>
<comment type="pathway">
    <text evidence="4">Antibiotic biosynthesis; prodigiosin biosynthesis.</text>
</comment>
<evidence type="ECO:0000256" key="4">
    <source>
        <dbReference type="ARBA" id="ARBA00060561"/>
    </source>
</evidence>
<evidence type="ECO:0000256" key="3">
    <source>
        <dbReference type="ARBA" id="ARBA00022840"/>
    </source>
</evidence>
<dbReference type="AlphaFoldDB" id="A0A385SY81"/>
<dbReference type="NCBIfam" id="NF041857">
    <property type="entry name" value="RIF_Ptrans_rph"/>
    <property type="match status" value="1"/>
</dbReference>
<proteinExistence type="inferred from homology"/>
<evidence type="ECO:0000256" key="5">
    <source>
        <dbReference type="ARBA" id="ARBA00068614"/>
    </source>
</evidence>
<keyword evidence="2" id="KW-0547">Nucleotide-binding</keyword>
<comment type="similarity">
    <text evidence="1">Belongs to the PIGC family.</text>
</comment>
<gene>
    <name evidence="9" type="primary">ppsA</name>
    <name evidence="9" type="ORF">D4L85_30770</name>
</gene>
<protein>
    <recommendedName>
        <fullName evidence="5">Prodigiosin synthesizing transferase PigC</fullName>
    </recommendedName>
    <alternativeName>
        <fullName evidence="6">Prodigiosin synthetase PigC</fullName>
    </alternativeName>
</protein>
<keyword evidence="9" id="KW-0670">Pyruvate</keyword>
<evidence type="ECO:0000313" key="9">
    <source>
        <dbReference type="EMBL" id="AYB34700.1"/>
    </source>
</evidence>
<dbReference type="InterPro" id="IPR002192">
    <property type="entry name" value="PPDK_AMP/ATP-bd"/>
</dbReference>
<dbReference type="GO" id="GO:0016301">
    <property type="term" value="F:kinase activity"/>
    <property type="evidence" value="ECO:0007669"/>
    <property type="project" value="InterPro"/>
</dbReference>
<dbReference type="FunFam" id="3.30.1490.20:FF:000010">
    <property type="entry name" value="Phosphoenolpyruvate synthase"/>
    <property type="match status" value="1"/>
</dbReference>
<dbReference type="InterPro" id="IPR013815">
    <property type="entry name" value="ATP_grasp_subdomain_1"/>
</dbReference>
<dbReference type="SUPFAM" id="SSF56059">
    <property type="entry name" value="Glutathione synthetase ATP-binding domain-like"/>
    <property type="match status" value="1"/>
</dbReference>
<dbReference type="PANTHER" id="PTHR43615:SF1">
    <property type="entry name" value="PPDK_N DOMAIN-CONTAINING PROTEIN"/>
    <property type="match status" value="1"/>
</dbReference>
<dbReference type="RefSeq" id="WP_119757958.1">
    <property type="nucleotide sequence ID" value="NZ_CP032382.1"/>
</dbReference>
<dbReference type="Pfam" id="PF01326">
    <property type="entry name" value="PPDK_N"/>
    <property type="match status" value="1"/>
</dbReference>
<dbReference type="Gene3D" id="3.30.470.20">
    <property type="entry name" value="ATP-grasp fold, B domain"/>
    <property type="match status" value="1"/>
</dbReference>
<dbReference type="EMBL" id="CP032382">
    <property type="protein sequence ID" value="AYB34700.1"/>
    <property type="molecule type" value="Genomic_DNA"/>
</dbReference>
<evidence type="ECO:0000259" key="8">
    <source>
        <dbReference type="Pfam" id="PF01326"/>
    </source>
</evidence>
<name>A0A385SY81_9BACT</name>
<dbReference type="KEGG" id="chk:D4L85_30770"/>
<dbReference type="Gene3D" id="3.50.30.10">
    <property type="entry name" value="Phosphohistidine domain"/>
    <property type="match status" value="1"/>
</dbReference>
<dbReference type="Proteomes" id="UP000266183">
    <property type="component" value="Chromosome"/>
</dbReference>
<keyword evidence="9" id="KW-0808">Transferase</keyword>
<accession>A0A385SY81</accession>
<feature type="domain" description="PEP-utilising enzyme mobile" evidence="7">
    <location>
        <begin position="818"/>
        <end position="889"/>
    </location>
</feature>
<dbReference type="Pfam" id="PF00391">
    <property type="entry name" value="PEP-utilizers"/>
    <property type="match status" value="1"/>
</dbReference>
<dbReference type="InterPro" id="IPR051549">
    <property type="entry name" value="PEP_Utilizing_Enz"/>
</dbReference>
<dbReference type="InterPro" id="IPR008279">
    <property type="entry name" value="PEP-util_enz_mobile_dom"/>
</dbReference>
<keyword evidence="3" id="KW-0067">ATP-binding</keyword>
<evidence type="ECO:0000259" key="7">
    <source>
        <dbReference type="Pfam" id="PF00391"/>
    </source>
</evidence>
<evidence type="ECO:0000256" key="6">
    <source>
        <dbReference type="ARBA" id="ARBA00080054"/>
    </source>
</evidence>
<keyword evidence="10" id="KW-1185">Reference proteome</keyword>
<sequence length="894" mass="99591">MKNKTTYILDFQQIDKTKLAVVGGKGANLGELSRIAGVPVPEGFCVTTEAYKEMVANSEGFHSLLDQLANLKADDRNGVRETSAEIRKAIEEIAIPEAIANEIMRHLKELGEENAYAVRSSATAEDLPTASFAGQQDTYLNIIGSASILKHISKCWASLFTERAVIYRLQNGFDHRKVHLSVVVQKMVFPQAAGILFTADPVTSNRKVLSIDASFGLGEALVSGLVNADIYKVSNGKIIDKKISTKKLAIYALKDGGTKQQEIEPAQQNKSTLTDEQILQLEHMGRKIEAHFGRPQDIEWCLVDDARPGRSQASGGYRIYIVQSRPITTLFPVPEADDRENHVYLSVGHQQMMTDAMKPLGLSFWLLMTPAFMRVAGGRLFVDVAPMLAWPAGRTTMIDVLGKFDPLIKDALTNVVGREGFIKWSPDAKKDPSAAEGNKAAPMPNYQALNEYDPNIVSDLISANQAAVALLKQNIQTQSGSDLFDFILEDIQQLKKANSDQRSFGVIMTGMNASAWINEKMNEWLGEKNAADTIAQSVPNNVTSEMGLALLDVADVIRPYPEIINYLSQRVAVKDDNFLDDLVKFDGGQKTRDAIRNYLDKYGMRCSGEIDITKTRWSEKPITLVPLILSNIKNFEPNEGKRKFEQGLQEALKKEQELLERLKQLPDGEQKAEETRRMIELVRNYAGYREYPKYGIVRRYLVYKQAVLKEAEQLVQAGVIHEKEDIYYLTFEELREVVRTHKPDSYRMDYQVISQRKDEYKLYEKLTPPRVMTSDGEIVAGAYKRENLPAEAIAGLAVSSGVIEGRARVILNMEDADIEDGDILVTPFTDPSWTPLFVSIKGLVTEVGGLMTHGAVIAREYGLPAVVGVENATKLIKDGQRIRVNGTDGYVEVL</sequence>
<evidence type="ECO:0000256" key="2">
    <source>
        <dbReference type="ARBA" id="ARBA00022741"/>
    </source>
</evidence>
<dbReference type="OrthoDB" id="9765468at2"/>
<evidence type="ECO:0000313" key="10">
    <source>
        <dbReference type="Proteomes" id="UP000266183"/>
    </source>
</evidence>
<dbReference type="NCBIfam" id="NF004877">
    <property type="entry name" value="PRK06241.1-2"/>
    <property type="match status" value="1"/>
</dbReference>
<dbReference type="InterPro" id="IPR036637">
    <property type="entry name" value="Phosphohistidine_dom_sf"/>
</dbReference>
<dbReference type="NCBIfam" id="NF004879">
    <property type="entry name" value="PRK06241.1-4"/>
    <property type="match status" value="1"/>
</dbReference>
<dbReference type="PANTHER" id="PTHR43615">
    <property type="entry name" value="PHOSPHOENOLPYRUVATE SYNTHASE-RELATED"/>
    <property type="match status" value="1"/>
</dbReference>
<dbReference type="SUPFAM" id="SSF52009">
    <property type="entry name" value="Phosphohistidine domain"/>
    <property type="match status" value="1"/>
</dbReference>
<dbReference type="NCBIfam" id="NF004878">
    <property type="entry name" value="PRK06241.1-3"/>
    <property type="match status" value="1"/>
</dbReference>
<organism evidence="9 10">
    <name type="scientific">Chryseolinea soli</name>
    <dbReference type="NCBI Taxonomy" id="2321403"/>
    <lineage>
        <taxon>Bacteria</taxon>
        <taxon>Pseudomonadati</taxon>
        <taxon>Bacteroidota</taxon>
        <taxon>Cytophagia</taxon>
        <taxon>Cytophagales</taxon>
        <taxon>Fulvivirgaceae</taxon>
        <taxon>Chryseolinea</taxon>
    </lineage>
</organism>
<evidence type="ECO:0000256" key="1">
    <source>
        <dbReference type="ARBA" id="ARBA00008321"/>
    </source>
</evidence>